<evidence type="ECO:0000313" key="3">
    <source>
        <dbReference type="EMBL" id="XAD54796.1"/>
    </source>
</evidence>
<dbReference type="EMBL" id="CP151919">
    <property type="protein sequence ID" value="XAD54796.1"/>
    <property type="molecule type" value="Genomic_DNA"/>
</dbReference>
<reference evidence="3 4" key="1">
    <citation type="submission" date="2024-04" db="EMBL/GenBank/DDBJ databases">
        <title>Salinicola lusitanus LLJ914,a marine bacterium isolated from the Okinawa Trough.</title>
        <authorList>
            <person name="Li J."/>
        </authorList>
    </citation>
    <scope>NUCLEOTIDE SEQUENCE [LARGE SCALE GENOMIC DNA]</scope>
    <source>
        <strain evidence="3 4">LLJ914</strain>
    </source>
</reference>
<dbReference type="InterPro" id="IPR009936">
    <property type="entry name" value="DUF1468"/>
</dbReference>
<feature type="transmembrane region" description="Helical" evidence="1">
    <location>
        <begin position="140"/>
        <end position="167"/>
    </location>
</feature>
<feature type="transmembrane region" description="Helical" evidence="1">
    <location>
        <begin position="49"/>
        <end position="66"/>
    </location>
</feature>
<accession>A0ABZ3CUQ7</accession>
<dbReference type="Proteomes" id="UP001453229">
    <property type="component" value="Chromosome"/>
</dbReference>
<evidence type="ECO:0000313" key="4">
    <source>
        <dbReference type="Proteomes" id="UP001453229"/>
    </source>
</evidence>
<feature type="transmembrane region" description="Helical" evidence="1">
    <location>
        <begin position="115"/>
        <end position="133"/>
    </location>
</feature>
<proteinExistence type="predicted"/>
<protein>
    <submittedName>
        <fullName evidence="3">Tripartite tricarboxylate transporter TctB family protein</fullName>
    </submittedName>
</protein>
<evidence type="ECO:0000259" key="2">
    <source>
        <dbReference type="Pfam" id="PF07331"/>
    </source>
</evidence>
<dbReference type="Pfam" id="PF07331">
    <property type="entry name" value="TctB"/>
    <property type="match status" value="1"/>
</dbReference>
<name>A0ABZ3CUQ7_9GAMM</name>
<dbReference type="RefSeq" id="WP_110597986.1">
    <property type="nucleotide sequence ID" value="NZ_CP151919.1"/>
</dbReference>
<keyword evidence="4" id="KW-1185">Reference proteome</keyword>
<keyword evidence="1" id="KW-0812">Transmembrane</keyword>
<sequence>MASLSWQWRVEALAAVAFMILGVVVWHAGDVIPPSFMDTGFGAGLLPKWLGGVLILLAALLLLETMTAGRRATDPRTAPPAEPDHEASPRLRGAWKPGALLLLLVLMLVNADYQLIPFYLSVAIFIFAVILMLEGLGKKALVIASSVAFATTVVVWIVFSQLFMVIIQ</sequence>
<feature type="domain" description="DUF1468" evidence="2">
    <location>
        <begin position="14"/>
        <end position="165"/>
    </location>
</feature>
<feature type="transmembrane region" description="Helical" evidence="1">
    <location>
        <begin position="12"/>
        <end position="29"/>
    </location>
</feature>
<organism evidence="3 4">
    <name type="scientific">Salinicola lusitanus</name>
    <dbReference type="NCBI Taxonomy" id="1949085"/>
    <lineage>
        <taxon>Bacteria</taxon>
        <taxon>Pseudomonadati</taxon>
        <taxon>Pseudomonadota</taxon>
        <taxon>Gammaproteobacteria</taxon>
        <taxon>Oceanospirillales</taxon>
        <taxon>Halomonadaceae</taxon>
        <taxon>Salinicola</taxon>
    </lineage>
</organism>
<evidence type="ECO:0000256" key="1">
    <source>
        <dbReference type="SAM" id="Phobius"/>
    </source>
</evidence>
<keyword evidence="1" id="KW-1133">Transmembrane helix</keyword>
<gene>
    <name evidence="3" type="ORF">AAGT95_02130</name>
</gene>
<keyword evidence="1" id="KW-0472">Membrane</keyword>